<dbReference type="EMBL" id="BAABHK010000002">
    <property type="protein sequence ID" value="GAA4622637.1"/>
    <property type="molecule type" value="Genomic_DNA"/>
</dbReference>
<dbReference type="Proteomes" id="UP001501442">
    <property type="component" value="Unassembled WGS sequence"/>
</dbReference>
<evidence type="ECO:0000313" key="3">
    <source>
        <dbReference type="Proteomes" id="UP001501442"/>
    </source>
</evidence>
<evidence type="ECO:0000313" key="2">
    <source>
        <dbReference type="EMBL" id="GAA4622637.1"/>
    </source>
</evidence>
<proteinExistence type="predicted"/>
<comment type="caution">
    <text evidence="2">The sequence shown here is derived from an EMBL/GenBank/DDBJ whole genome shotgun (WGS) entry which is preliminary data.</text>
</comment>
<feature type="domain" description="DUF302" evidence="1">
    <location>
        <begin position="101"/>
        <end position="147"/>
    </location>
</feature>
<protein>
    <recommendedName>
        <fullName evidence="1">DUF302 domain-containing protein</fullName>
    </recommendedName>
</protein>
<dbReference type="Gene3D" id="3.30.310.70">
    <property type="entry name" value="TT1751-like domain"/>
    <property type="match status" value="1"/>
</dbReference>
<evidence type="ECO:0000259" key="1">
    <source>
        <dbReference type="Pfam" id="PF03625"/>
    </source>
</evidence>
<accession>A0ABP8U6D6</accession>
<sequence>MPQTGPGHEGLGREQVQTVLVRRHVLETNRPFSDVLDGIYGGISRPDIGRLFDELAASTSYDEFSSLVHQAEGSAGLILFLQLNLDIALTLDPQVPAEHRRRLVRVIAGNPVTMGQMTRHVTDAGSYAPVTILVAETSDGGTRVSYDSVASALAPYRDQAASQVAERLDNEVLTLLRHVTGPSGAAAPIMAP</sequence>
<gene>
    <name evidence="2" type="ORF">GCM10023196_015630</name>
</gene>
<dbReference type="InterPro" id="IPR035923">
    <property type="entry name" value="TT1751-like_sf"/>
</dbReference>
<name>A0ABP8U6D6_9ACTN</name>
<dbReference type="RefSeq" id="WP_345429969.1">
    <property type="nucleotide sequence ID" value="NZ_BAABHK010000002.1"/>
</dbReference>
<dbReference type="InterPro" id="IPR005180">
    <property type="entry name" value="DUF302"/>
</dbReference>
<reference evidence="3" key="1">
    <citation type="journal article" date="2019" name="Int. J. Syst. Evol. Microbiol.">
        <title>The Global Catalogue of Microorganisms (GCM) 10K type strain sequencing project: providing services to taxonomists for standard genome sequencing and annotation.</title>
        <authorList>
            <consortium name="The Broad Institute Genomics Platform"/>
            <consortium name="The Broad Institute Genome Sequencing Center for Infectious Disease"/>
            <person name="Wu L."/>
            <person name="Ma J."/>
        </authorList>
    </citation>
    <scope>NUCLEOTIDE SEQUENCE [LARGE SCALE GENOMIC DNA]</scope>
    <source>
        <strain evidence="3">JCM 17939</strain>
    </source>
</reference>
<organism evidence="2 3">
    <name type="scientific">Actinoallomurus vinaceus</name>
    <dbReference type="NCBI Taxonomy" id="1080074"/>
    <lineage>
        <taxon>Bacteria</taxon>
        <taxon>Bacillati</taxon>
        <taxon>Actinomycetota</taxon>
        <taxon>Actinomycetes</taxon>
        <taxon>Streptosporangiales</taxon>
        <taxon>Thermomonosporaceae</taxon>
        <taxon>Actinoallomurus</taxon>
    </lineage>
</organism>
<dbReference type="Pfam" id="PF03625">
    <property type="entry name" value="DUF302"/>
    <property type="match status" value="1"/>
</dbReference>
<keyword evidence="3" id="KW-1185">Reference proteome</keyword>
<dbReference type="SUPFAM" id="SSF103247">
    <property type="entry name" value="TT1751-like"/>
    <property type="match status" value="1"/>
</dbReference>